<name>A0ABQ7BMN5_BRACR</name>
<organism evidence="2 3">
    <name type="scientific">Brassica cretica</name>
    <name type="common">Mustard</name>
    <dbReference type="NCBI Taxonomy" id="69181"/>
    <lineage>
        <taxon>Eukaryota</taxon>
        <taxon>Viridiplantae</taxon>
        <taxon>Streptophyta</taxon>
        <taxon>Embryophyta</taxon>
        <taxon>Tracheophyta</taxon>
        <taxon>Spermatophyta</taxon>
        <taxon>Magnoliopsida</taxon>
        <taxon>eudicotyledons</taxon>
        <taxon>Gunneridae</taxon>
        <taxon>Pentapetalae</taxon>
        <taxon>rosids</taxon>
        <taxon>malvids</taxon>
        <taxon>Brassicales</taxon>
        <taxon>Brassicaceae</taxon>
        <taxon>Brassiceae</taxon>
        <taxon>Brassica</taxon>
    </lineage>
</organism>
<feature type="region of interest" description="Disordered" evidence="1">
    <location>
        <begin position="147"/>
        <end position="169"/>
    </location>
</feature>
<evidence type="ECO:0000313" key="2">
    <source>
        <dbReference type="EMBL" id="KAF3533176.1"/>
    </source>
</evidence>
<evidence type="ECO:0000313" key="3">
    <source>
        <dbReference type="Proteomes" id="UP000266723"/>
    </source>
</evidence>
<evidence type="ECO:0000256" key="1">
    <source>
        <dbReference type="SAM" id="MobiDB-lite"/>
    </source>
</evidence>
<reference evidence="2 3" key="1">
    <citation type="journal article" date="2020" name="BMC Genomics">
        <title>Intraspecific diversification of the crop wild relative Brassica cretica Lam. using demographic model selection.</title>
        <authorList>
            <person name="Kioukis A."/>
            <person name="Michalopoulou V.A."/>
            <person name="Briers L."/>
            <person name="Pirintsos S."/>
            <person name="Studholme D.J."/>
            <person name="Pavlidis P."/>
            <person name="Sarris P.F."/>
        </authorList>
    </citation>
    <scope>NUCLEOTIDE SEQUENCE [LARGE SCALE GENOMIC DNA]</scope>
    <source>
        <strain evidence="3">cv. PFS-1207/04</strain>
    </source>
</reference>
<dbReference type="EMBL" id="QGKV02001507">
    <property type="protein sequence ID" value="KAF3533176.1"/>
    <property type="molecule type" value="Genomic_DNA"/>
</dbReference>
<comment type="caution">
    <text evidence="2">The sequence shown here is derived from an EMBL/GenBank/DDBJ whole genome shotgun (WGS) entry which is preliminary data.</text>
</comment>
<dbReference type="Proteomes" id="UP000266723">
    <property type="component" value="Unassembled WGS sequence"/>
</dbReference>
<keyword evidence="3" id="KW-1185">Reference proteome</keyword>
<protein>
    <submittedName>
        <fullName evidence="2">Uncharacterized protein</fullName>
    </submittedName>
</protein>
<proteinExistence type="predicted"/>
<gene>
    <name evidence="2" type="ORF">DY000_02041301</name>
</gene>
<sequence>MSALSVGVMVTGLENAHHQLVVIEVATEIHLQCTLELENTMDTKIVMETVTVIATWMIVVMVDGVATKTALKVETSMKIVTCIQWRGFRYGLPGDRLVSDRYGMPQCHHHLEDEYGRGERGYDRDNRYESDRYGDMGPLRYEGRAYRSRAGPYDRPTRAGGRSSSYERC</sequence>
<accession>A0ABQ7BMN5</accession>